<feature type="transmembrane region" description="Helical" evidence="5">
    <location>
        <begin position="345"/>
        <end position="365"/>
    </location>
</feature>
<name>A0A090KRI2_STRRB</name>
<reference evidence="9" key="3">
    <citation type="submission" date="2020-12" db="UniProtKB">
        <authorList>
            <consortium name="WormBaseParasite"/>
        </authorList>
    </citation>
    <scope>IDENTIFICATION</scope>
</reference>
<dbReference type="Proteomes" id="UP000035682">
    <property type="component" value="Unplaced"/>
</dbReference>
<evidence type="ECO:0000313" key="8">
    <source>
        <dbReference type="Proteomes" id="UP000035682"/>
    </source>
</evidence>
<feature type="transmembrane region" description="Helical" evidence="5">
    <location>
        <begin position="371"/>
        <end position="392"/>
    </location>
</feature>
<proteinExistence type="predicted"/>
<reference evidence="7" key="1">
    <citation type="submission" date="2014-09" db="EMBL/GenBank/DDBJ databases">
        <authorList>
            <person name="Aslett A.Martin."/>
        </authorList>
    </citation>
    <scope>NUCLEOTIDE SEQUENCE</scope>
    <source>
        <strain evidence="7">ED321 Heterogonic</strain>
    </source>
</reference>
<gene>
    <name evidence="7 9 10" type="ORF">SRAE_X000173500</name>
</gene>
<feature type="transmembrane region" description="Helical" evidence="5">
    <location>
        <begin position="306"/>
        <end position="324"/>
    </location>
</feature>
<dbReference type="CTD" id="36384806"/>
<dbReference type="GeneID" id="36384806"/>
<dbReference type="FunFam" id="1.20.1740.10:FF:000052">
    <property type="entry name" value="Lysine histidine transporter-like 3"/>
    <property type="match status" value="1"/>
</dbReference>
<keyword evidence="2 5" id="KW-0812">Transmembrane</keyword>
<feature type="transmembrane region" description="Helical" evidence="5">
    <location>
        <begin position="425"/>
        <end position="451"/>
    </location>
</feature>
<feature type="transmembrane region" description="Helical" evidence="5">
    <location>
        <begin position="263"/>
        <end position="286"/>
    </location>
</feature>
<keyword evidence="4 5" id="KW-0472">Membrane</keyword>
<evidence type="ECO:0000259" key="6">
    <source>
        <dbReference type="Pfam" id="PF01490"/>
    </source>
</evidence>
<evidence type="ECO:0000313" key="10">
    <source>
        <dbReference type="WormBase" id="SRAE_X000173500"/>
    </source>
</evidence>
<dbReference type="OrthoDB" id="655540at2759"/>
<feature type="transmembrane region" description="Helical" evidence="5">
    <location>
        <begin position="65"/>
        <end position="87"/>
    </location>
</feature>
<dbReference type="RefSeq" id="XP_024499205.1">
    <property type="nucleotide sequence ID" value="XM_024652340.1"/>
</dbReference>
<feature type="domain" description="Amino acid transporter transmembrane" evidence="6">
    <location>
        <begin position="38"/>
        <end position="404"/>
    </location>
</feature>
<dbReference type="OMA" id="IGAVCTM"/>
<dbReference type="WormBase" id="SRAE_X000173500">
    <property type="protein sequence ID" value="SRP05696"/>
    <property type="gene ID" value="WBGene00267312"/>
</dbReference>
<feature type="transmembrane region" description="Helical" evidence="5">
    <location>
        <begin position="38"/>
        <end position="59"/>
    </location>
</feature>
<evidence type="ECO:0000313" key="9">
    <source>
        <dbReference type="WBParaSite" id="SRAE_X000173500.1"/>
    </source>
</evidence>
<accession>A0A090KRI2</accession>
<feature type="transmembrane region" description="Helical" evidence="5">
    <location>
        <begin position="230"/>
        <end position="251"/>
    </location>
</feature>
<evidence type="ECO:0000256" key="2">
    <source>
        <dbReference type="ARBA" id="ARBA00022692"/>
    </source>
</evidence>
<keyword evidence="3 5" id="KW-1133">Transmembrane helix</keyword>
<dbReference type="InterPro" id="IPR013057">
    <property type="entry name" value="AA_transpt_TM"/>
</dbReference>
<dbReference type="WBParaSite" id="SRAE_X000173500.1">
    <property type="protein sequence ID" value="SRAE_X000173500.1"/>
    <property type="gene ID" value="WBGene00267312"/>
</dbReference>
<dbReference type="GO" id="GO:0005774">
    <property type="term" value="C:vacuolar membrane"/>
    <property type="evidence" value="ECO:0007669"/>
    <property type="project" value="TreeGrafter"/>
</dbReference>
<dbReference type="Pfam" id="PF01490">
    <property type="entry name" value="Aa_trans"/>
    <property type="match status" value="1"/>
</dbReference>
<comment type="subcellular location">
    <subcellularLocation>
        <location evidence="1">Membrane</location>
        <topology evidence="1">Multi-pass membrane protein</topology>
    </subcellularLocation>
</comment>
<sequence>MTKKGLDNSFQDGYSLVSSNSIDNKVEFQRKHRNLKGMGWIVTCLFIVGETAGGGLIAMPTAMVASGFFGGTFMIFIGAIVCSYSGIQLSENWTILQERWPEYREHCRKPYPAMGLRAFGKKFQSIVSFCLNFTQFGTAVVFLLLAAKNIENFLAAYGDIHVNFCWLVIFVAIFMLPFTLLKSPKDFWWAVIGAMITTTIAVILIIIGSIEDYHTCKSFNNYPPISYSKFFMTFGTVMFAYGGHGAFPTIQHDMKKPYHFTRSVLLAFLIIATMYFPVSIMGYISYGDSLRESVIPSLQNVVIQQAVNMFITLHVILALTIVFNPLNQEFEDLLNIPHEMGYKRVITRTIMMIAVVFIAETVPNFGVLLDFVGGSTITLMALIFPLIFNLFLSAANKKYNGKMASLEEKPLTIKEMIHYTPKIKLIINITLITIATIGGFAATISAFRIMISSEFSPPCYSSIFSSPVEKEAIIESFKVHGMFNCCGINKNITRLHDISVCRDPFAISNGGSHG</sequence>
<organism evidence="7">
    <name type="scientific">Strongyloides ratti</name>
    <name type="common">Parasitic roundworm</name>
    <dbReference type="NCBI Taxonomy" id="34506"/>
    <lineage>
        <taxon>Eukaryota</taxon>
        <taxon>Metazoa</taxon>
        <taxon>Ecdysozoa</taxon>
        <taxon>Nematoda</taxon>
        <taxon>Chromadorea</taxon>
        <taxon>Rhabditida</taxon>
        <taxon>Tylenchina</taxon>
        <taxon>Panagrolaimomorpha</taxon>
        <taxon>Strongyloidoidea</taxon>
        <taxon>Strongyloididae</taxon>
        <taxon>Strongyloides</taxon>
    </lineage>
</organism>
<dbReference type="PANTHER" id="PTHR22950">
    <property type="entry name" value="AMINO ACID TRANSPORTER"/>
    <property type="match status" value="1"/>
</dbReference>
<evidence type="ECO:0000313" key="7">
    <source>
        <dbReference type="EMBL" id="CEF59995.1"/>
    </source>
</evidence>
<dbReference type="PANTHER" id="PTHR22950:SF703">
    <property type="entry name" value="AMINO ACID TRANSPORTER TRANSMEMBRANE DOMAIN-CONTAINING PROTEIN"/>
    <property type="match status" value="1"/>
</dbReference>
<keyword evidence="8" id="KW-1185">Reference proteome</keyword>
<feature type="transmembrane region" description="Helical" evidence="5">
    <location>
        <begin position="187"/>
        <end position="210"/>
    </location>
</feature>
<feature type="transmembrane region" description="Helical" evidence="5">
    <location>
        <begin position="160"/>
        <end position="180"/>
    </location>
</feature>
<feature type="transmembrane region" description="Helical" evidence="5">
    <location>
        <begin position="126"/>
        <end position="148"/>
    </location>
</feature>
<evidence type="ECO:0000256" key="4">
    <source>
        <dbReference type="ARBA" id="ARBA00023136"/>
    </source>
</evidence>
<dbReference type="AlphaFoldDB" id="A0A090KRI2"/>
<dbReference type="EMBL" id="LN609396">
    <property type="protein sequence ID" value="CEF59995.1"/>
    <property type="molecule type" value="Genomic_DNA"/>
</dbReference>
<dbReference type="GO" id="GO:0015179">
    <property type="term" value="F:L-amino acid transmembrane transporter activity"/>
    <property type="evidence" value="ECO:0007669"/>
    <property type="project" value="TreeGrafter"/>
</dbReference>
<evidence type="ECO:0000256" key="5">
    <source>
        <dbReference type="SAM" id="Phobius"/>
    </source>
</evidence>
<dbReference type="Gene3D" id="1.20.1740.10">
    <property type="entry name" value="Amino acid/polyamine transporter I"/>
    <property type="match status" value="1"/>
</dbReference>
<evidence type="ECO:0000256" key="3">
    <source>
        <dbReference type="ARBA" id="ARBA00022989"/>
    </source>
</evidence>
<evidence type="ECO:0000256" key="1">
    <source>
        <dbReference type="ARBA" id="ARBA00004141"/>
    </source>
</evidence>
<reference evidence="8" key="2">
    <citation type="submission" date="2014-09" db="EMBL/GenBank/DDBJ databases">
        <authorList>
            <person name="Martin A.A."/>
        </authorList>
    </citation>
    <scope>NUCLEOTIDE SEQUENCE</scope>
    <source>
        <strain evidence="8">ED321</strain>
    </source>
</reference>
<protein>
    <submittedName>
        <fullName evidence="7 9">Amino acid transporter, transmembrane family-containing protein</fullName>
    </submittedName>
</protein>